<dbReference type="GO" id="GO:0005634">
    <property type="term" value="C:nucleus"/>
    <property type="evidence" value="ECO:0007669"/>
    <property type="project" value="TreeGrafter"/>
</dbReference>
<dbReference type="SUPFAM" id="SSF160696">
    <property type="entry name" value="BTG domain-like"/>
    <property type="match status" value="1"/>
</dbReference>
<dbReference type="EMBL" id="PYSW02000048">
    <property type="protein sequence ID" value="KAG2374079.1"/>
    <property type="molecule type" value="Genomic_DNA"/>
</dbReference>
<dbReference type="InterPro" id="IPR036054">
    <property type="entry name" value="BTG-like_sf"/>
</dbReference>
<protein>
    <recommendedName>
        <fullName evidence="2">Anti-proliferative protein domain-containing protein</fullName>
    </recommendedName>
</protein>
<evidence type="ECO:0000256" key="1">
    <source>
        <dbReference type="ARBA" id="ARBA00007989"/>
    </source>
</evidence>
<comment type="similarity">
    <text evidence="1">Belongs to the BTG family.</text>
</comment>
<proteinExistence type="inferred from homology"/>
<keyword evidence="4" id="KW-1185">Reference proteome</keyword>
<dbReference type="GeneID" id="68103612"/>
<evidence type="ECO:0000313" key="3">
    <source>
        <dbReference type="EMBL" id="KAG2374079.1"/>
    </source>
</evidence>
<evidence type="ECO:0000313" key="4">
    <source>
        <dbReference type="Proteomes" id="UP000816034"/>
    </source>
</evidence>
<dbReference type="InterPro" id="IPR033332">
    <property type="entry name" value="BTG"/>
</dbReference>
<dbReference type="GO" id="GO:0005737">
    <property type="term" value="C:cytoplasm"/>
    <property type="evidence" value="ECO:0007669"/>
    <property type="project" value="TreeGrafter"/>
</dbReference>
<sequence length="157" mass="17950">MLEEIQRTAEFFASWLVKKFDSKTVAEFKISLENDLISRFKNHWYPSNPLRGQAFRSILLDGVQTDPILMDIATRMGMDLVDFESCLPRHCVVFCDPSRVVCKDLQARENSYHVIYTGNNRSSTSVVVESEQSPLLKTMEQQNKENISKGVLIVSSN</sequence>
<dbReference type="Gene3D" id="3.90.640.90">
    <property type="entry name" value="Anti-proliferative protein, N-terminal domain"/>
    <property type="match status" value="1"/>
</dbReference>
<name>A0AA88GET1_NAELO</name>
<dbReference type="Pfam" id="PF07742">
    <property type="entry name" value="BTG"/>
    <property type="match status" value="1"/>
</dbReference>
<dbReference type="RefSeq" id="XP_044543253.1">
    <property type="nucleotide sequence ID" value="XM_044686782.1"/>
</dbReference>
<reference evidence="3 4" key="1">
    <citation type="journal article" date="2018" name="BMC Genomics">
        <title>The genome of Naegleria lovaniensis, the basis for a comparative approach to unravel pathogenicity factors of the human pathogenic amoeba N. fowleri.</title>
        <authorList>
            <person name="Liechti N."/>
            <person name="Schurch N."/>
            <person name="Bruggmann R."/>
            <person name="Wittwer M."/>
        </authorList>
    </citation>
    <scope>NUCLEOTIDE SEQUENCE [LARGE SCALE GENOMIC DNA]</scope>
    <source>
        <strain evidence="3 4">ATCC 30569</strain>
    </source>
</reference>
<gene>
    <name evidence="3" type="ORF">C9374_011158</name>
</gene>
<dbReference type="SMART" id="SM00099">
    <property type="entry name" value="btg1"/>
    <property type="match status" value="1"/>
</dbReference>
<organism evidence="3 4">
    <name type="scientific">Naegleria lovaniensis</name>
    <name type="common">Amoeba</name>
    <dbReference type="NCBI Taxonomy" id="51637"/>
    <lineage>
        <taxon>Eukaryota</taxon>
        <taxon>Discoba</taxon>
        <taxon>Heterolobosea</taxon>
        <taxon>Tetramitia</taxon>
        <taxon>Eutetramitia</taxon>
        <taxon>Vahlkampfiidae</taxon>
        <taxon>Naegleria</taxon>
    </lineage>
</organism>
<accession>A0AA88GET1</accession>
<evidence type="ECO:0000259" key="2">
    <source>
        <dbReference type="SMART" id="SM00099"/>
    </source>
</evidence>
<dbReference type="AlphaFoldDB" id="A0AA88GET1"/>
<dbReference type="InterPro" id="IPR002087">
    <property type="entry name" value="Anti_prolifrtn"/>
</dbReference>
<dbReference type="PANTHER" id="PTHR22978:SF22">
    <property type="entry name" value="BTG FAMILY PROTEIN"/>
    <property type="match status" value="1"/>
</dbReference>
<feature type="domain" description="Anti-proliferative protein" evidence="2">
    <location>
        <begin position="1"/>
        <end position="104"/>
    </location>
</feature>
<dbReference type="PANTHER" id="PTHR22978">
    <property type="entry name" value="B-CELL TRANSLOCATION GENE"/>
    <property type="match status" value="1"/>
</dbReference>
<comment type="caution">
    <text evidence="3">The sequence shown here is derived from an EMBL/GenBank/DDBJ whole genome shotgun (WGS) entry which is preliminary data.</text>
</comment>
<dbReference type="Proteomes" id="UP000816034">
    <property type="component" value="Unassembled WGS sequence"/>
</dbReference>